<dbReference type="Proteomes" id="UP000054270">
    <property type="component" value="Unassembled WGS sequence"/>
</dbReference>
<keyword evidence="2" id="KW-0547">Nucleotide-binding</keyword>
<dbReference type="Gene3D" id="1.10.8.60">
    <property type="match status" value="1"/>
</dbReference>
<feature type="region of interest" description="Disordered" evidence="6">
    <location>
        <begin position="947"/>
        <end position="966"/>
    </location>
</feature>
<feature type="compositionally biased region" description="Polar residues" evidence="6">
    <location>
        <begin position="952"/>
        <end position="962"/>
    </location>
</feature>
<evidence type="ECO:0000256" key="6">
    <source>
        <dbReference type="SAM" id="MobiDB-lite"/>
    </source>
</evidence>
<dbReference type="GO" id="GO:0005524">
    <property type="term" value="F:ATP binding"/>
    <property type="evidence" value="ECO:0007669"/>
    <property type="project" value="UniProtKB-KW"/>
</dbReference>
<dbReference type="OrthoDB" id="39734at2759"/>
<dbReference type="Gene3D" id="3.40.50.300">
    <property type="entry name" value="P-loop containing nucleotide triphosphate hydrolases"/>
    <property type="match status" value="1"/>
</dbReference>
<dbReference type="SMART" id="SM00382">
    <property type="entry name" value="AAA"/>
    <property type="match status" value="1"/>
</dbReference>
<organism evidence="8 9">
    <name type="scientific">Hypholoma sublateritium (strain FD-334 SS-4)</name>
    <dbReference type="NCBI Taxonomy" id="945553"/>
    <lineage>
        <taxon>Eukaryota</taxon>
        <taxon>Fungi</taxon>
        <taxon>Dikarya</taxon>
        <taxon>Basidiomycota</taxon>
        <taxon>Agaricomycotina</taxon>
        <taxon>Agaricomycetes</taxon>
        <taxon>Agaricomycetidae</taxon>
        <taxon>Agaricales</taxon>
        <taxon>Agaricineae</taxon>
        <taxon>Strophariaceae</taxon>
        <taxon>Hypholoma</taxon>
    </lineage>
</organism>
<keyword evidence="9" id="KW-1185">Reference proteome</keyword>
<feature type="domain" description="AAA+ ATPase" evidence="7">
    <location>
        <begin position="746"/>
        <end position="886"/>
    </location>
</feature>
<feature type="region of interest" description="Disordered" evidence="6">
    <location>
        <begin position="408"/>
        <end position="430"/>
    </location>
</feature>
<dbReference type="InterPro" id="IPR041569">
    <property type="entry name" value="AAA_lid_3"/>
</dbReference>
<dbReference type="EMBL" id="KN817524">
    <property type="protein sequence ID" value="KJA27516.1"/>
    <property type="molecule type" value="Genomic_DNA"/>
</dbReference>
<feature type="region of interest" description="Disordered" evidence="6">
    <location>
        <begin position="1072"/>
        <end position="1092"/>
    </location>
</feature>
<dbReference type="AlphaFoldDB" id="A0A0D2PG09"/>
<dbReference type="PANTHER" id="PTHR45644">
    <property type="entry name" value="AAA ATPASE, PUTATIVE (AFU_ORTHOLOGUE AFUA_2G12920)-RELATED-RELATED"/>
    <property type="match status" value="1"/>
</dbReference>
<evidence type="ECO:0000256" key="1">
    <source>
        <dbReference type="ARBA" id="ARBA00004572"/>
    </source>
</evidence>
<evidence type="ECO:0000256" key="3">
    <source>
        <dbReference type="ARBA" id="ARBA00022787"/>
    </source>
</evidence>
<keyword evidence="3" id="KW-0472">Membrane</keyword>
<protein>
    <recommendedName>
        <fullName evidence="7">AAA+ ATPase domain-containing protein</fullName>
    </recommendedName>
</protein>
<reference evidence="9" key="1">
    <citation type="submission" date="2014-04" db="EMBL/GenBank/DDBJ databases">
        <title>Evolutionary Origins and Diversification of the Mycorrhizal Mutualists.</title>
        <authorList>
            <consortium name="DOE Joint Genome Institute"/>
            <consortium name="Mycorrhizal Genomics Consortium"/>
            <person name="Kohler A."/>
            <person name="Kuo A."/>
            <person name="Nagy L.G."/>
            <person name="Floudas D."/>
            <person name="Copeland A."/>
            <person name="Barry K.W."/>
            <person name="Cichocki N."/>
            <person name="Veneault-Fourrey C."/>
            <person name="LaButti K."/>
            <person name="Lindquist E.A."/>
            <person name="Lipzen A."/>
            <person name="Lundell T."/>
            <person name="Morin E."/>
            <person name="Murat C."/>
            <person name="Riley R."/>
            <person name="Ohm R."/>
            <person name="Sun H."/>
            <person name="Tunlid A."/>
            <person name="Henrissat B."/>
            <person name="Grigoriev I.V."/>
            <person name="Hibbett D.S."/>
            <person name="Martin F."/>
        </authorList>
    </citation>
    <scope>NUCLEOTIDE SEQUENCE [LARGE SCALE GENOMIC DNA]</scope>
    <source>
        <strain evidence="9">FD-334 SS-4</strain>
    </source>
</reference>
<sequence>MRSHSFLRKSHLIIRRSGFVHPASLCRASSSCSFKHNVLTTRNLPSTRRFLSTEIPTPIEPEESWTSPDPPSLAERGEQLNSASPSEEPDKDKAVPRPRRPRATTSSTSKDADPLDFPPGLENDILYVATQSLLDSRPGGLPPPEIFEEALDNLLITLHPQNQNRSLSSSGTLSSRPVEPTLGLYCPIEGGDYVLDLTVHELAYQTNSEVLILDAVQLAAGEWGPFGKAASAFNLPDNPLHFSQPPVPPPESNRDQNSEEMSEDGDASFMFSAPSKMSLALPKTLPFPFPSRVSPSSPRKVGPSKLDAFFEALVNMPVPPPPDASKALSIDSKARPRLVYIRDFPTLARSSSVWYPSLLSAVKQRRRSRNVNTSPVMIIFGMTPPVSPPANENPSGPSNLMSLLMNRNSSTSQVASSRKQEHANDWGESETADIAREKRLRSRLRKWEKSTAGYHDEFPSLSVQSEDGENSSSGTRIIMIGSPEPSSPGPLGVSIMEHADESASQFFRSTILVPRTRSLTEERESRIARRRQINELTMRMGVGAVGGLMEAKAASEALTGSPEAATEEFSVTSPSSIVKPLWEDWGQKVEVWSNVRKIADRAMGSVMVRQRALTVGQANLSLESMPVPWSAIQAAWISYHSMITARKTWLKEAIGHLPLDDAVEKNDDLANAGSATDKVVEAVKNDPDLDQHEARLLSCIVDSVSINTTFGQVHLPPQTIDAVRTIVSLPLLHPQAFQHGILKEHSMTGCLLFGPPGTGKTLVVRALAKEAGCRMLAISPSDVMDMYVGEGEKLVKAVFSLARRLSPCVVFLDEIDALFGARMSARESGSAFAHRGVITEFMQEMDGLKSSKDDNVIVIGATNRPFDLDDAVLRRLPRRLLVDLPGEKERHGILKILLRDETITDDVNIESLAKKTDGFSGSDLKHLCVSAALDSVKEHTALPWTSRHAINAPSTEPVSETQDPPAEVAEMASINAAAAELPALEVQEVANATPGGALESKVVEDAPVAPKTPELPRTLRLNNFLQALKEITPSSSETLGSLADLRKWNEEFGEGRRDRKKRQVWGKGRFGFVNSHKDVPEEGRVSNEHSSP</sequence>
<dbReference type="PROSITE" id="PS00674">
    <property type="entry name" value="AAA"/>
    <property type="match status" value="1"/>
</dbReference>
<comment type="subcellular location">
    <subcellularLocation>
        <location evidence="1">Mitochondrion outer membrane</location>
        <topology evidence="1">Single-pass membrane protein</topology>
    </subcellularLocation>
</comment>
<evidence type="ECO:0000313" key="8">
    <source>
        <dbReference type="EMBL" id="KJA27516.1"/>
    </source>
</evidence>
<gene>
    <name evidence="8" type="ORF">HYPSUDRAFT_941692</name>
</gene>
<proteinExistence type="predicted"/>
<dbReference type="InterPro" id="IPR003960">
    <property type="entry name" value="ATPase_AAA_CS"/>
</dbReference>
<evidence type="ECO:0000256" key="5">
    <source>
        <dbReference type="ARBA" id="ARBA00023128"/>
    </source>
</evidence>
<feature type="region of interest" description="Disordered" evidence="6">
    <location>
        <begin position="49"/>
        <end position="118"/>
    </location>
</feature>
<dbReference type="SUPFAM" id="SSF52540">
    <property type="entry name" value="P-loop containing nucleoside triphosphate hydrolases"/>
    <property type="match status" value="1"/>
</dbReference>
<name>A0A0D2PG09_HYPSF</name>
<keyword evidence="4" id="KW-0067">ATP-binding</keyword>
<evidence type="ECO:0000256" key="4">
    <source>
        <dbReference type="ARBA" id="ARBA00022840"/>
    </source>
</evidence>
<dbReference type="OMA" id="PQTQHRA"/>
<dbReference type="InterPro" id="IPR051701">
    <property type="entry name" value="Mito_OM_Translocase_MSP1"/>
</dbReference>
<evidence type="ECO:0000259" key="7">
    <source>
        <dbReference type="SMART" id="SM00382"/>
    </source>
</evidence>
<dbReference type="InterPro" id="IPR003593">
    <property type="entry name" value="AAA+_ATPase"/>
</dbReference>
<dbReference type="Pfam" id="PF00004">
    <property type="entry name" value="AAA"/>
    <property type="match status" value="1"/>
</dbReference>
<accession>A0A0D2PG09</accession>
<feature type="compositionally biased region" description="Polar residues" evidence="6">
    <location>
        <begin position="408"/>
        <end position="417"/>
    </location>
</feature>
<dbReference type="InterPro" id="IPR003959">
    <property type="entry name" value="ATPase_AAA_core"/>
</dbReference>
<keyword evidence="3" id="KW-1000">Mitochondrion outer membrane</keyword>
<dbReference type="PANTHER" id="PTHR45644:SF56">
    <property type="entry name" value="AAA ATPASE, PUTATIVE (AFU_ORTHOLOGUE AFUA_2G12920)-RELATED"/>
    <property type="match status" value="1"/>
</dbReference>
<evidence type="ECO:0000256" key="2">
    <source>
        <dbReference type="ARBA" id="ARBA00022741"/>
    </source>
</evidence>
<feature type="region of interest" description="Disordered" evidence="6">
    <location>
        <begin position="237"/>
        <end position="266"/>
    </location>
</feature>
<dbReference type="GO" id="GO:0016887">
    <property type="term" value="F:ATP hydrolysis activity"/>
    <property type="evidence" value="ECO:0007669"/>
    <property type="project" value="InterPro"/>
</dbReference>
<dbReference type="Pfam" id="PF17862">
    <property type="entry name" value="AAA_lid_3"/>
    <property type="match status" value="1"/>
</dbReference>
<evidence type="ECO:0000313" key="9">
    <source>
        <dbReference type="Proteomes" id="UP000054270"/>
    </source>
</evidence>
<feature type="compositionally biased region" description="Basic and acidic residues" evidence="6">
    <location>
        <begin position="1075"/>
        <end position="1092"/>
    </location>
</feature>
<keyword evidence="5" id="KW-0496">Mitochondrion</keyword>
<dbReference type="GO" id="GO:0005741">
    <property type="term" value="C:mitochondrial outer membrane"/>
    <property type="evidence" value="ECO:0007669"/>
    <property type="project" value="UniProtKB-SubCell"/>
</dbReference>
<dbReference type="STRING" id="945553.A0A0D2PG09"/>
<dbReference type="InterPro" id="IPR027417">
    <property type="entry name" value="P-loop_NTPase"/>
</dbReference>